<evidence type="ECO:0000256" key="1">
    <source>
        <dbReference type="SAM" id="MobiDB-lite"/>
    </source>
</evidence>
<reference evidence="2 3" key="1">
    <citation type="submission" date="2009-10" db="EMBL/GenBank/DDBJ databases">
        <authorList>
            <person name="Weinstock G."/>
            <person name="Sodergren E."/>
            <person name="Clifton S."/>
            <person name="Fulton L."/>
            <person name="Fulton B."/>
            <person name="Courtney L."/>
            <person name="Fronick C."/>
            <person name="Harrison M."/>
            <person name="Strong C."/>
            <person name="Farmer C."/>
            <person name="Delahaunty K."/>
            <person name="Markovic C."/>
            <person name="Hall O."/>
            <person name="Minx P."/>
            <person name="Tomlinson C."/>
            <person name="Mitreva M."/>
            <person name="Nelson J."/>
            <person name="Hou S."/>
            <person name="Wollam A."/>
            <person name="Pepin K.H."/>
            <person name="Johnson M."/>
            <person name="Bhonagiri V."/>
            <person name="Nash W.E."/>
            <person name="Warren W."/>
            <person name="Chinwalla A."/>
            <person name="Mardis E.R."/>
            <person name="Wilson R.K."/>
        </authorList>
    </citation>
    <scope>NUCLEOTIDE SEQUENCE [LARGE SCALE GENOMIC DNA]</scope>
    <source>
        <strain evidence="2 3">ATCC 23970</strain>
    </source>
</reference>
<accession>D0W9I9</accession>
<dbReference type="EMBL" id="ACEQ02000012">
    <property type="protein sequence ID" value="EEZ75784.1"/>
    <property type="molecule type" value="Genomic_DNA"/>
</dbReference>
<evidence type="ECO:0000313" key="2">
    <source>
        <dbReference type="EMBL" id="EEZ75784.1"/>
    </source>
</evidence>
<gene>
    <name evidence="2" type="ORF">NEILACOT_04201</name>
</gene>
<protein>
    <submittedName>
        <fullName evidence="2">Uncharacterized protein</fullName>
    </submittedName>
</protein>
<proteinExistence type="predicted"/>
<dbReference type="AlphaFoldDB" id="D0W9I9"/>
<comment type="caution">
    <text evidence="2">The sequence shown here is derived from an EMBL/GenBank/DDBJ whole genome shotgun (WGS) entry which is preliminary data.</text>
</comment>
<evidence type="ECO:0000313" key="3">
    <source>
        <dbReference type="Proteomes" id="UP000003843"/>
    </source>
</evidence>
<feature type="region of interest" description="Disordered" evidence="1">
    <location>
        <begin position="1"/>
        <end position="32"/>
    </location>
</feature>
<sequence length="46" mass="4981">MKPAQIVKPQNRGGRNLPAMDSCKQMPSETRNRASDGICVFADGGF</sequence>
<dbReference type="Proteomes" id="UP000003843">
    <property type="component" value="Unassembled WGS sequence"/>
</dbReference>
<organism evidence="2 3">
    <name type="scientific">Neisseria lactamica ATCC 23970</name>
    <dbReference type="NCBI Taxonomy" id="546265"/>
    <lineage>
        <taxon>Bacteria</taxon>
        <taxon>Pseudomonadati</taxon>
        <taxon>Pseudomonadota</taxon>
        <taxon>Betaproteobacteria</taxon>
        <taxon>Neisseriales</taxon>
        <taxon>Neisseriaceae</taxon>
        <taxon>Neisseria</taxon>
    </lineage>
</organism>
<name>D0W9I9_NEILA</name>